<proteinExistence type="predicted"/>
<evidence type="ECO:0000313" key="1">
    <source>
        <dbReference type="EMBL" id="PEH72618.1"/>
    </source>
</evidence>
<evidence type="ECO:0000313" key="2">
    <source>
        <dbReference type="Proteomes" id="UP000219788"/>
    </source>
</evidence>
<reference evidence="2" key="1">
    <citation type="submission" date="2017-09" db="EMBL/GenBank/DDBJ databases">
        <title>FDA dAtabase for Regulatory Grade micrObial Sequences (FDA-ARGOS): Supporting development and validation of Infectious Disease Dx tests.</title>
        <authorList>
            <person name="Goldberg B."/>
            <person name="Campos J."/>
            <person name="Tallon L."/>
            <person name="Sadzewicz L."/>
            <person name="Ott S."/>
            <person name="Zhao X."/>
            <person name="Nagaraj S."/>
            <person name="Vavikolanu K."/>
            <person name="Aluvathingal J."/>
            <person name="Nadendla S."/>
            <person name="Geyer C."/>
            <person name="Sichtig H."/>
        </authorList>
    </citation>
    <scope>NUCLEOTIDE SEQUENCE [LARGE SCALE GENOMIC DNA]</scope>
    <source>
        <strain evidence="2">FDAARGOS_370</strain>
    </source>
</reference>
<dbReference type="Proteomes" id="UP000219788">
    <property type="component" value="Unassembled WGS sequence"/>
</dbReference>
<accession>A0A2A7U2W8</accession>
<protein>
    <submittedName>
        <fullName evidence="1">Toxin-antitoxin system, toxin component, PIN family protein</fullName>
    </submittedName>
</protein>
<comment type="caution">
    <text evidence="1">The sequence shown here is derived from an EMBL/GenBank/DDBJ whole genome shotgun (WGS) entry which is preliminary data.</text>
</comment>
<dbReference type="EMBL" id="PDDV01000013">
    <property type="protein sequence ID" value="PEH72618.1"/>
    <property type="molecule type" value="Genomic_DNA"/>
</dbReference>
<dbReference type="AlphaFoldDB" id="A0A2A7U2W8"/>
<name>A0A2A7U2W8_EDWTA</name>
<organism evidence="1 2">
    <name type="scientific">Edwardsiella tarda</name>
    <dbReference type="NCBI Taxonomy" id="636"/>
    <lineage>
        <taxon>Bacteria</taxon>
        <taxon>Pseudomonadati</taxon>
        <taxon>Pseudomonadota</taxon>
        <taxon>Gammaproteobacteria</taxon>
        <taxon>Enterobacterales</taxon>
        <taxon>Hafniaceae</taxon>
        <taxon>Edwardsiella</taxon>
    </lineage>
</organism>
<dbReference type="OrthoDB" id="9863822at2"/>
<gene>
    <name evidence="1" type="ORF">CRM76_12105</name>
</gene>
<sequence length="81" mass="9357">MQPINGWEEIMTYCARQNAIFRQNEDGLILRNFRREMMEKLTGKDDVFLIRNPDEAVTIKISELRNALDAACQAGLERGRA</sequence>
<dbReference type="RefSeq" id="WP_098143165.1">
    <property type="nucleotide sequence ID" value="NZ_PDDV01000013.1"/>
</dbReference>